<gene>
    <name evidence="4" type="ORF">GU90_06165</name>
</gene>
<evidence type="ECO:0000313" key="5">
    <source>
        <dbReference type="Proteomes" id="UP000031419"/>
    </source>
</evidence>
<dbReference type="RefSeq" id="WP_029720509.1">
    <property type="nucleotide sequence ID" value="NZ_JAJUIW010000028.1"/>
</dbReference>
<dbReference type="AlphaFoldDB" id="A0A073AZD2"/>
<evidence type="ECO:0000313" key="4">
    <source>
        <dbReference type="EMBL" id="KEI45108.1"/>
    </source>
</evidence>
<feature type="compositionally biased region" description="Basic and acidic residues" evidence="1">
    <location>
        <begin position="1"/>
        <end position="14"/>
    </location>
</feature>
<keyword evidence="2" id="KW-0812">Transmembrane</keyword>
<dbReference type="EMBL" id="JNVU01000015">
    <property type="protein sequence ID" value="KEI45108.1"/>
    <property type="molecule type" value="Genomic_DNA"/>
</dbReference>
<dbReference type="Pfam" id="PF12089">
    <property type="entry name" value="DUF3566"/>
    <property type="match status" value="1"/>
</dbReference>
<dbReference type="eggNOG" id="COG3266">
    <property type="taxonomic scope" value="Bacteria"/>
</dbReference>
<keyword evidence="5" id="KW-1185">Reference proteome</keyword>
<comment type="caution">
    <text evidence="4">The sequence shown here is derived from an EMBL/GenBank/DDBJ whole genome shotgun (WGS) entry which is preliminary data.</text>
</comment>
<feature type="transmembrane region" description="Helical" evidence="2">
    <location>
        <begin position="206"/>
        <end position="232"/>
    </location>
</feature>
<proteinExistence type="predicted"/>
<dbReference type="Proteomes" id="UP000031419">
    <property type="component" value="Unassembled WGS sequence"/>
</dbReference>
<feature type="domain" description="DUF3566" evidence="3">
    <location>
        <begin position="132"/>
        <end position="248"/>
    </location>
</feature>
<feature type="compositionally biased region" description="Basic and acidic residues" evidence="1">
    <location>
        <begin position="90"/>
        <end position="103"/>
    </location>
</feature>
<name>A0A073AZD2_9PSEU</name>
<feature type="transmembrane region" description="Helical" evidence="2">
    <location>
        <begin position="150"/>
        <end position="173"/>
    </location>
</feature>
<feature type="region of interest" description="Disordered" evidence="1">
    <location>
        <begin position="1"/>
        <end position="132"/>
    </location>
</feature>
<protein>
    <recommendedName>
        <fullName evidence="3">DUF3566 domain-containing protein</fullName>
    </recommendedName>
</protein>
<keyword evidence="2" id="KW-1133">Transmembrane helix</keyword>
<feature type="compositionally biased region" description="Gly residues" evidence="1">
    <location>
        <begin position="69"/>
        <end position="79"/>
    </location>
</feature>
<sequence length="250" mass="26038">MTASEKPEHPEPQERPAGGSGSTQTVDDNGTAASSSAEAEQEDRSEPAEGGADTPPWQRAAAATPGSDGENGSGGGGGADIEDTQTIPKHIQDQDTVRTELPKTEQPARTTVSFSSGRPGVTTSVRRPSRGPRRATLQIRRVDPWSVLKLALVLSVAGFFVWMIAVAVLYGVLDGMGVWEQLNGTITELTQPDDAAAEPLISAGRVFGVASIIGAINIVLITALATVSAFIYNVAADFAGGVEITLSERD</sequence>
<accession>A0A073AZD2</accession>
<feature type="compositionally biased region" description="Polar residues" evidence="1">
    <location>
        <begin position="107"/>
        <end position="126"/>
    </location>
</feature>
<reference evidence="4 5" key="1">
    <citation type="submission" date="2014-06" db="EMBL/GenBank/DDBJ databases">
        <title>Saccharopolyspora rectivirgula DSM-43113 Genome sequencing.</title>
        <authorList>
            <person name="Barrera C."/>
            <person name="Millon L."/>
            <person name="Rognon B."/>
            <person name="Zaugg C."/>
            <person name="Monod M."/>
        </authorList>
    </citation>
    <scope>NUCLEOTIDE SEQUENCE [LARGE SCALE GENOMIC DNA]</scope>
    <source>
        <strain evidence="4 5">DSM 43113</strain>
    </source>
</reference>
<evidence type="ECO:0000259" key="3">
    <source>
        <dbReference type="Pfam" id="PF12089"/>
    </source>
</evidence>
<evidence type="ECO:0000256" key="1">
    <source>
        <dbReference type="SAM" id="MobiDB-lite"/>
    </source>
</evidence>
<dbReference type="STRING" id="28042.GU90_06165"/>
<organism evidence="4 5">
    <name type="scientific">Saccharopolyspora rectivirgula</name>
    <dbReference type="NCBI Taxonomy" id="28042"/>
    <lineage>
        <taxon>Bacteria</taxon>
        <taxon>Bacillati</taxon>
        <taxon>Actinomycetota</taxon>
        <taxon>Actinomycetes</taxon>
        <taxon>Pseudonocardiales</taxon>
        <taxon>Pseudonocardiaceae</taxon>
        <taxon>Saccharopolyspora</taxon>
    </lineage>
</organism>
<dbReference type="InterPro" id="IPR021949">
    <property type="entry name" value="DUF3566_TM"/>
</dbReference>
<keyword evidence="2" id="KW-0472">Membrane</keyword>
<evidence type="ECO:0000256" key="2">
    <source>
        <dbReference type="SAM" id="Phobius"/>
    </source>
</evidence>